<gene>
    <name evidence="2" type="ordered locus">TUZN_1921</name>
</gene>
<dbReference type="Pfam" id="PF01927">
    <property type="entry name" value="Mut7-C"/>
    <property type="match status" value="1"/>
</dbReference>
<dbReference type="HOGENOM" id="CLU_112469_0_0_2"/>
<reference evidence="2 3" key="1">
    <citation type="journal article" date="2011" name="J. Bacteriol.">
        <title>Complete genome sequence of the thermoacidophilic crenarchaeon Thermoproteus uzoniensis 768-20.</title>
        <authorList>
            <person name="Mardanov A.V."/>
            <person name="Gumerov V.M."/>
            <person name="Beletsky A.V."/>
            <person name="Prokofeva M.I."/>
            <person name="Bonch-Osmolovskaya E.A."/>
            <person name="Ravin N.V."/>
            <person name="Skryabin K.G."/>
        </authorList>
    </citation>
    <scope>NUCLEOTIDE SEQUENCE [LARGE SCALE GENOMIC DNA]</scope>
    <source>
        <strain evidence="2 3">768-20</strain>
    </source>
</reference>
<evidence type="ECO:0000313" key="2">
    <source>
        <dbReference type="EMBL" id="AEA13380.1"/>
    </source>
</evidence>
<sequence>MTCLRKGGAAPSCVAVDAMLGWLARWLRILGVDARYGEQSDEELAETPCLLVTRDRELFKRRRGPAVLLLTDDHVAWISALMRALGVESFKKTRCPKCNAELEEIPCAEAEKRAGHPIRSDRCWACPNCGSVYWEGSHWRGIREVVEKAAKTPVDCAEAD</sequence>
<evidence type="ECO:0000259" key="1">
    <source>
        <dbReference type="Pfam" id="PF01927"/>
    </source>
</evidence>
<reference key="2">
    <citation type="submission" date="2011-03" db="EMBL/GenBank/DDBJ databases">
        <title>Complete genome sequence of the thermoacidophilic crenarchaeon Thermoproteus uzoniensis 768-20.</title>
        <authorList>
            <person name="Mardanov A.V."/>
            <person name="Gumerov V.M."/>
            <person name="Beletsky A.V."/>
            <person name="Prokofeva M.I."/>
            <person name="Bonch-Osmolovskaya E.A."/>
            <person name="Ravin N.V."/>
            <person name="Skryabin K.G."/>
        </authorList>
    </citation>
    <scope>NUCLEOTIDE SEQUENCE</scope>
    <source>
        <strain>768-20</strain>
    </source>
</reference>
<dbReference type="AlphaFoldDB" id="F2L4E8"/>
<dbReference type="eggNOG" id="arCOG04290">
    <property type="taxonomic scope" value="Archaea"/>
</dbReference>
<feature type="domain" description="Mut7-C RNAse" evidence="1">
    <location>
        <begin position="15"/>
        <end position="145"/>
    </location>
</feature>
<dbReference type="PANTHER" id="PTHR39081:SF1">
    <property type="entry name" value="MUT7-C RNASE DOMAIN-CONTAINING PROTEIN"/>
    <property type="match status" value="1"/>
</dbReference>
<proteinExistence type="predicted"/>
<name>F2L4E8_THEU7</name>
<dbReference type="STRING" id="999630.TUZN_1921"/>
<protein>
    <recommendedName>
        <fullName evidence="1">Mut7-C RNAse domain-containing protein</fullName>
    </recommendedName>
</protein>
<accession>F2L4E8</accession>
<evidence type="ECO:0000313" key="3">
    <source>
        <dbReference type="Proteomes" id="UP000008138"/>
    </source>
</evidence>
<dbReference type="InterPro" id="IPR002782">
    <property type="entry name" value="Mut7-C_RNAse_dom"/>
</dbReference>
<dbReference type="Proteomes" id="UP000008138">
    <property type="component" value="Chromosome"/>
</dbReference>
<dbReference type="EMBL" id="CP002590">
    <property type="protein sequence ID" value="AEA13380.1"/>
    <property type="molecule type" value="Genomic_DNA"/>
</dbReference>
<dbReference type="PANTHER" id="PTHR39081">
    <property type="entry name" value="MUT7-C DOMAIN-CONTAINING PROTEIN"/>
    <property type="match status" value="1"/>
</dbReference>
<keyword evidence="3" id="KW-1185">Reference proteome</keyword>
<dbReference type="KEGG" id="tuz:TUZN_1921"/>
<organism evidence="2 3">
    <name type="scientific">Thermoproteus uzoniensis (strain 768-20)</name>
    <dbReference type="NCBI Taxonomy" id="999630"/>
    <lineage>
        <taxon>Archaea</taxon>
        <taxon>Thermoproteota</taxon>
        <taxon>Thermoprotei</taxon>
        <taxon>Thermoproteales</taxon>
        <taxon>Thermoproteaceae</taxon>
        <taxon>Thermoproteus</taxon>
    </lineage>
</organism>